<dbReference type="EMBL" id="CP001147">
    <property type="protein sequence ID" value="ACI20197.1"/>
    <property type="molecule type" value="Genomic_DNA"/>
</dbReference>
<sequence length="75" mass="8462">MGTSNLSNKAEKGICLPILHDDEGYKAQPTYHDLGREATNSRKDLKVQVKWSCPSLPASYLGKTHTYKVYNKNYS</sequence>
<dbReference type="KEGG" id="tye:THEYE_A1555"/>
<reference evidence="1 2" key="2">
    <citation type="journal article" date="2015" name="Genome Announc.">
        <title>Genome Sequence of the Sulfate-Reducing Thermophilic Bacterium Thermodesulfovibrio yellowstonii Strain DSM 11347T (Phylum Nitrospirae).</title>
        <authorList>
            <person name="Bhatnagar S."/>
            <person name="Badger J.H."/>
            <person name="Madupu R."/>
            <person name="Khouri H.M."/>
            <person name="O'Connor E.M."/>
            <person name="Robb F.T."/>
            <person name="Ward N.L."/>
            <person name="Eisen J.A."/>
        </authorList>
    </citation>
    <scope>NUCLEOTIDE SEQUENCE [LARGE SCALE GENOMIC DNA]</scope>
    <source>
        <strain evidence="2">ATCC 51303 / DSM 11347 / YP87</strain>
    </source>
</reference>
<gene>
    <name evidence="1" type="ordered locus">THEYE_A1555</name>
</gene>
<dbReference type="STRING" id="289376.THEYE_A1555"/>
<dbReference type="InParanoid" id="B5YGF3"/>
<dbReference type="Proteomes" id="UP000000718">
    <property type="component" value="Chromosome"/>
</dbReference>
<protein>
    <submittedName>
        <fullName evidence="1">Uncharacterized protein</fullName>
    </submittedName>
</protein>
<dbReference type="AlphaFoldDB" id="B5YGF3"/>
<reference evidence="2" key="1">
    <citation type="submission" date="2008-08" db="EMBL/GenBank/DDBJ databases">
        <title>The complete genome sequence of Thermodesulfovibrio yellowstonii strain ATCC 51303 / DSM 11347 / YP87.</title>
        <authorList>
            <person name="Dodson R.J."/>
            <person name="Durkin A.S."/>
            <person name="Wu M."/>
            <person name="Eisen J."/>
            <person name="Sutton G."/>
        </authorList>
    </citation>
    <scope>NUCLEOTIDE SEQUENCE [LARGE SCALE GENOMIC DNA]</scope>
    <source>
        <strain evidence="2">ATCC 51303 / DSM 11347 / YP87</strain>
    </source>
</reference>
<dbReference type="PATRIC" id="fig|289376.4.peg.1513"/>
<dbReference type="EnsemblBacteria" id="ACI20197">
    <property type="protein sequence ID" value="ACI20197"/>
    <property type="gene ID" value="THEYE_A1555"/>
</dbReference>
<accession>B5YGF3</accession>
<name>B5YGF3_THEYD</name>
<keyword evidence="2" id="KW-1185">Reference proteome</keyword>
<dbReference type="HOGENOM" id="CLU_2669932_0_0_0"/>
<evidence type="ECO:0000313" key="2">
    <source>
        <dbReference type="Proteomes" id="UP000000718"/>
    </source>
</evidence>
<evidence type="ECO:0000313" key="1">
    <source>
        <dbReference type="EMBL" id="ACI20197.1"/>
    </source>
</evidence>
<proteinExistence type="predicted"/>
<organism evidence="1 2">
    <name type="scientific">Thermodesulfovibrio yellowstonii (strain ATCC 51303 / DSM 11347 / YP87)</name>
    <dbReference type="NCBI Taxonomy" id="289376"/>
    <lineage>
        <taxon>Bacteria</taxon>
        <taxon>Pseudomonadati</taxon>
        <taxon>Nitrospirota</taxon>
        <taxon>Thermodesulfovibrionia</taxon>
        <taxon>Thermodesulfovibrionales</taxon>
        <taxon>Thermodesulfovibrionaceae</taxon>
        <taxon>Thermodesulfovibrio</taxon>
    </lineage>
</organism>